<dbReference type="SUPFAM" id="SSF51261">
    <property type="entry name" value="Duplicated hybrid motif"/>
    <property type="match status" value="1"/>
</dbReference>
<proteinExistence type="predicted"/>
<comment type="caution">
    <text evidence="5">The sequence shown here is derived from an EMBL/GenBank/DDBJ whole genome shotgun (WGS) entry which is preliminary data.</text>
</comment>
<reference evidence="4 7" key="1">
    <citation type="submission" date="2016-08" db="EMBL/GenBank/DDBJ databases">
        <title>Candidatus Dactylopiibacterium carminicum genome sequence.</title>
        <authorList>
            <person name="Ramirez-Puebla S.T."/>
            <person name="Ormeno-Orrillo E."/>
            <person name="Vera-Ponce De Leon A."/>
            <person name="Luis L."/>
            <person name="Sanchez-Flores A."/>
            <person name="Monica R."/>
            <person name="Martinez-Romero E."/>
        </authorList>
    </citation>
    <scope>NUCLEOTIDE SEQUENCE [LARGE SCALE GENOMIC DNA]</scope>
    <source>
        <strain evidence="4">END1</strain>
    </source>
</reference>
<evidence type="ECO:0000256" key="1">
    <source>
        <dbReference type="ARBA" id="ARBA00022729"/>
    </source>
</evidence>
<evidence type="ECO:0000313" key="4">
    <source>
        <dbReference type="EMBL" id="KAF7598241.1"/>
    </source>
</evidence>
<dbReference type="Proteomes" id="UP000623509">
    <property type="component" value="Unassembled WGS sequence"/>
</dbReference>
<dbReference type="Proteomes" id="UP000216107">
    <property type="component" value="Unassembled WGS sequence"/>
</dbReference>
<dbReference type="AlphaFoldDB" id="A0A272EP44"/>
<evidence type="ECO:0000313" key="5">
    <source>
        <dbReference type="EMBL" id="PAS91895.1"/>
    </source>
</evidence>
<protein>
    <submittedName>
        <fullName evidence="4">M23 family peptidase</fullName>
    </submittedName>
    <submittedName>
        <fullName evidence="5">Peptidase M23</fullName>
    </submittedName>
</protein>
<feature type="domain" description="M23ase beta-sheet core" evidence="3">
    <location>
        <begin position="184"/>
        <end position="278"/>
    </location>
</feature>
<accession>A0A272EP44</accession>
<evidence type="ECO:0000259" key="3">
    <source>
        <dbReference type="Pfam" id="PF01551"/>
    </source>
</evidence>
<dbReference type="Pfam" id="PF01551">
    <property type="entry name" value="Peptidase_M23"/>
    <property type="match status" value="1"/>
</dbReference>
<feature type="region of interest" description="Disordered" evidence="2">
    <location>
        <begin position="94"/>
        <end position="119"/>
    </location>
</feature>
<dbReference type="GO" id="GO:0004222">
    <property type="term" value="F:metalloendopeptidase activity"/>
    <property type="evidence" value="ECO:0007669"/>
    <property type="project" value="TreeGrafter"/>
</dbReference>
<reference evidence="5 6" key="2">
    <citation type="submission" date="2017-07" db="EMBL/GenBank/DDBJ databases">
        <title>Candidatus Dactylopiibacterium carminicum, a nitrogen-fixing symbiont of the cochineal insect Dactylopius coccus and Dactylopius opuntiae (Hemiptera: Coccoidea: Dactylopiidae).</title>
        <authorList>
            <person name="Vera A."/>
        </authorList>
    </citation>
    <scope>NUCLEOTIDE SEQUENCE [LARGE SCALE GENOMIC DNA]</scope>
    <source>
        <strain evidence="5 6">NFDCM</strain>
    </source>
</reference>
<evidence type="ECO:0000313" key="6">
    <source>
        <dbReference type="Proteomes" id="UP000216107"/>
    </source>
</evidence>
<dbReference type="PANTHER" id="PTHR21666">
    <property type="entry name" value="PEPTIDASE-RELATED"/>
    <property type="match status" value="1"/>
</dbReference>
<dbReference type="EMBL" id="MDUX01000057">
    <property type="protein sequence ID" value="KAF7598241.1"/>
    <property type="molecule type" value="Genomic_DNA"/>
</dbReference>
<dbReference type="PANTHER" id="PTHR21666:SF289">
    <property type="entry name" value="L-ALA--D-GLU ENDOPEPTIDASE"/>
    <property type="match status" value="1"/>
</dbReference>
<dbReference type="EMBL" id="NMRN01000055">
    <property type="protein sequence ID" value="PAS91895.1"/>
    <property type="molecule type" value="Genomic_DNA"/>
</dbReference>
<organism evidence="5 6">
    <name type="scientific">Candidatus Dactylopiibacterium carminicum</name>
    <dbReference type="NCBI Taxonomy" id="857335"/>
    <lineage>
        <taxon>Bacteria</taxon>
        <taxon>Pseudomonadati</taxon>
        <taxon>Pseudomonadota</taxon>
        <taxon>Betaproteobacteria</taxon>
        <taxon>Rhodocyclales</taxon>
        <taxon>Rhodocyclaceae</taxon>
        <taxon>Candidatus Dactylopiibacterium</taxon>
    </lineage>
</organism>
<keyword evidence="1" id="KW-0732">Signal</keyword>
<name>A0A272EP44_9RHOO</name>
<sequence>MLGGAVCAALVCATSFWAGMQFGQRLGRQEMTTLVGAELDPVTEQFSVDRLGEVSGRLVRLESEARALVKKISALETVEGALGDVRRGRTAVTPRTPVRGASGGRALAPARCGEPVSDDMSGAERLQQTERGLDCVQGLIRDIDAVAAQRSLVLMSMPTFAPVNGQMSSRFGNRLDPFTGSLAFHSGVDFPATPGTPIRAAGAGRVRTAGWMSDYGYTIEIDHGNDLITRYGHALRLHAKVGDLVTPGQLIAEVGSTGRSTGPHLHFEVLHQGRFVDPAFYLSIGARVPHV</sequence>
<evidence type="ECO:0000256" key="2">
    <source>
        <dbReference type="SAM" id="MobiDB-lite"/>
    </source>
</evidence>
<gene>
    <name evidence="4" type="ORF">BGI27_14395</name>
    <name evidence="5" type="ORF">CGU29_14025</name>
</gene>
<dbReference type="FunFam" id="2.70.70.10:FF:000006">
    <property type="entry name" value="M23 family peptidase"/>
    <property type="match status" value="1"/>
</dbReference>
<dbReference type="CDD" id="cd12797">
    <property type="entry name" value="M23_peptidase"/>
    <property type="match status" value="1"/>
</dbReference>
<evidence type="ECO:0000313" key="7">
    <source>
        <dbReference type="Proteomes" id="UP000623509"/>
    </source>
</evidence>
<dbReference type="InterPro" id="IPR050570">
    <property type="entry name" value="Cell_wall_metabolism_enzyme"/>
</dbReference>
<dbReference type="Gene3D" id="2.70.70.10">
    <property type="entry name" value="Glucose Permease (Domain IIA)"/>
    <property type="match status" value="1"/>
</dbReference>
<dbReference type="InterPro" id="IPR016047">
    <property type="entry name" value="M23ase_b-sheet_dom"/>
</dbReference>
<keyword evidence="7" id="KW-1185">Reference proteome</keyword>
<dbReference type="InterPro" id="IPR011055">
    <property type="entry name" value="Dup_hybrid_motif"/>
</dbReference>